<evidence type="ECO:0000256" key="10">
    <source>
        <dbReference type="RuleBase" id="RU363122"/>
    </source>
</evidence>
<keyword evidence="8 10" id="KW-0472">Membrane</keyword>
<dbReference type="AlphaFoldDB" id="A0A8D0YYJ9"/>
<comment type="subcellular location">
    <subcellularLocation>
        <location evidence="1 10">Membrane</location>
        <topology evidence="1 10">Multi-pass membrane protein</topology>
    </subcellularLocation>
</comment>
<evidence type="ECO:0000313" key="11">
    <source>
        <dbReference type="Ensembl" id="ENSSSCP00035009882.1"/>
    </source>
</evidence>
<evidence type="ECO:0000256" key="7">
    <source>
        <dbReference type="ARBA" id="ARBA00022989"/>
    </source>
</evidence>
<accession>A0A8D0YYJ9</accession>
<name>A0A8D0YYJ9_PIG</name>
<sequence length="231" mass="25777">MSGKENNFPPLPKFIPLKPCFYQNFSDEIPIEHQVLVKRIYQLWLFYCATLGINLVACLAWWIAAGSGANFGLALVWLLLFSPCGYVCWFRPAYKAFRSDSSFNFMAFFFIFGAQFVLAVIQAIGFGWNTVMRSPAQTLTAGGGVTFLPAPLTLHGGARSWHLLQGHWGPCVVVLPTFCQLVQGHLATAAQGGPGKCGHCCVLWVREQLEGLPHRLLFVCFWGFIQGRRNK</sequence>
<evidence type="ECO:0000256" key="2">
    <source>
        <dbReference type="ARBA" id="ARBA00010482"/>
    </source>
</evidence>
<dbReference type="PANTHER" id="PTHR10687:SF11">
    <property type="entry name" value="SECRETORY CARRIER-ASSOCIATED MEMBRANE PROTEIN 4"/>
    <property type="match status" value="1"/>
</dbReference>
<keyword evidence="7 10" id="KW-1133">Transmembrane helix</keyword>
<comment type="function">
    <text evidence="9">Probably involved in membrane protein trafficking.</text>
</comment>
<evidence type="ECO:0000256" key="5">
    <source>
        <dbReference type="ARBA" id="ARBA00022692"/>
    </source>
</evidence>
<dbReference type="PANTHER" id="PTHR10687">
    <property type="entry name" value="SECRETORY CARRIER-ASSOCIATED MEMBRANE PROTEIN SCAMP"/>
    <property type="match status" value="1"/>
</dbReference>
<evidence type="ECO:0000256" key="4">
    <source>
        <dbReference type="ARBA" id="ARBA00022553"/>
    </source>
</evidence>
<evidence type="ECO:0000256" key="6">
    <source>
        <dbReference type="ARBA" id="ARBA00022927"/>
    </source>
</evidence>
<keyword evidence="6" id="KW-0653">Protein transport</keyword>
<protein>
    <recommendedName>
        <fullName evidence="10">Secretory carrier-associated membrane protein</fullName>
        <shortName evidence="10">Secretory carrier membrane protein</shortName>
    </recommendedName>
</protein>
<evidence type="ECO:0000256" key="8">
    <source>
        <dbReference type="ARBA" id="ARBA00023136"/>
    </source>
</evidence>
<evidence type="ECO:0000256" key="3">
    <source>
        <dbReference type="ARBA" id="ARBA00022448"/>
    </source>
</evidence>
<dbReference type="InterPro" id="IPR007273">
    <property type="entry name" value="SCAMP"/>
</dbReference>
<comment type="caution">
    <text evidence="10">Lacks conserved residue(s) required for the propagation of feature annotation.</text>
</comment>
<keyword evidence="4" id="KW-0597">Phosphoprotein</keyword>
<feature type="transmembrane region" description="Helical" evidence="10">
    <location>
        <begin position="71"/>
        <end position="90"/>
    </location>
</feature>
<evidence type="ECO:0000256" key="9">
    <source>
        <dbReference type="ARBA" id="ARBA00037350"/>
    </source>
</evidence>
<comment type="similarity">
    <text evidence="2 10">Belongs to the SCAMP family.</text>
</comment>
<evidence type="ECO:0000256" key="1">
    <source>
        <dbReference type="ARBA" id="ARBA00004141"/>
    </source>
</evidence>
<dbReference type="Proteomes" id="UP000694720">
    <property type="component" value="Unplaced"/>
</dbReference>
<keyword evidence="3 10" id="KW-0813">Transport</keyword>
<dbReference type="GO" id="GO:0015031">
    <property type="term" value="P:protein transport"/>
    <property type="evidence" value="ECO:0007669"/>
    <property type="project" value="UniProtKB-KW"/>
</dbReference>
<evidence type="ECO:0000313" key="12">
    <source>
        <dbReference type="Proteomes" id="UP000694720"/>
    </source>
</evidence>
<organism evidence="11 12">
    <name type="scientific">Sus scrofa</name>
    <name type="common">Pig</name>
    <dbReference type="NCBI Taxonomy" id="9823"/>
    <lineage>
        <taxon>Eukaryota</taxon>
        <taxon>Metazoa</taxon>
        <taxon>Chordata</taxon>
        <taxon>Craniata</taxon>
        <taxon>Vertebrata</taxon>
        <taxon>Euteleostomi</taxon>
        <taxon>Mammalia</taxon>
        <taxon>Eutheria</taxon>
        <taxon>Laurasiatheria</taxon>
        <taxon>Artiodactyla</taxon>
        <taxon>Suina</taxon>
        <taxon>Suidae</taxon>
        <taxon>Sus</taxon>
    </lineage>
</organism>
<dbReference type="GO" id="GO:0016020">
    <property type="term" value="C:membrane"/>
    <property type="evidence" value="ECO:0007669"/>
    <property type="project" value="UniProtKB-SubCell"/>
</dbReference>
<reference evidence="11" key="1">
    <citation type="submission" date="2025-08" db="UniProtKB">
        <authorList>
            <consortium name="Ensembl"/>
        </authorList>
    </citation>
    <scope>IDENTIFICATION</scope>
</reference>
<keyword evidence="5 10" id="KW-0812">Transmembrane</keyword>
<feature type="transmembrane region" description="Helical" evidence="10">
    <location>
        <begin position="44"/>
        <end position="65"/>
    </location>
</feature>
<dbReference type="Ensembl" id="ENSSSCT00035026031.1">
    <property type="protein sequence ID" value="ENSSSCP00035009882.1"/>
    <property type="gene ID" value="ENSSSCG00035020051.1"/>
</dbReference>
<feature type="transmembrane region" description="Helical" evidence="10">
    <location>
        <begin position="102"/>
        <end position="128"/>
    </location>
</feature>
<proteinExistence type="inferred from homology"/>
<dbReference type="Pfam" id="PF04144">
    <property type="entry name" value="SCAMP"/>
    <property type="match status" value="1"/>
</dbReference>